<keyword evidence="2" id="KW-1185">Reference proteome</keyword>
<proteinExistence type="predicted"/>
<dbReference type="GeneID" id="59380050"/>
<dbReference type="EMBL" id="JACETU010000007">
    <property type="protein sequence ID" value="KAF7424921.1"/>
    <property type="molecule type" value="Genomic_DNA"/>
</dbReference>
<reference evidence="1" key="1">
    <citation type="submission" date="2019-07" db="EMBL/GenBank/DDBJ databases">
        <authorList>
            <person name="Palmer J.M."/>
        </authorList>
    </citation>
    <scope>NUCLEOTIDE SEQUENCE</scope>
    <source>
        <strain evidence="1">PC9</strain>
    </source>
</reference>
<accession>A0A8H6ZS62</accession>
<protein>
    <submittedName>
        <fullName evidence="1">Uncharacterized protein</fullName>
    </submittedName>
</protein>
<dbReference type="AlphaFoldDB" id="A0A8H6ZS62"/>
<sequence length="181" mass="19414">MHHGTPLVGLGGIWTGAYDLAYSEVLAAVSFEDIHKLANDLLRDAPWMSSPLTVDFQEQHVLATITISFSVELQAPQTPTSFLPSMPFNLDRTLSSEPPTGVHRVGYSGAYGGYGGGYAGSSYDGRPSEYLSGIVPYASNSPYDFDSTPAKGTPYDFCNAAPVDTGKILYSVVGTKRPKPR</sequence>
<organism evidence="1 2">
    <name type="scientific">Pleurotus ostreatus</name>
    <name type="common">Oyster mushroom</name>
    <name type="synonym">White-rot fungus</name>
    <dbReference type="NCBI Taxonomy" id="5322"/>
    <lineage>
        <taxon>Eukaryota</taxon>
        <taxon>Fungi</taxon>
        <taxon>Dikarya</taxon>
        <taxon>Basidiomycota</taxon>
        <taxon>Agaricomycotina</taxon>
        <taxon>Agaricomycetes</taxon>
        <taxon>Agaricomycetidae</taxon>
        <taxon>Agaricales</taxon>
        <taxon>Pleurotineae</taxon>
        <taxon>Pleurotaceae</taxon>
        <taxon>Pleurotus</taxon>
    </lineage>
</organism>
<dbReference type="Proteomes" id="UP000623687">
    <property type="component" value="Unassembled WGS sequence"/>
</dbReference>
<evidence type="ECO:0000313" key="2">
    <source>
        <dbReference type="Proteomes" id="UP000623687"/>
    </source>
</evidence>
<dbReference type="VEuPathDB" id="FungiDB:PC9H_010232"/>
<dbReference type="RefSeq" id="XP_036629115.1">
    <property type="nucleotide sequence ID" value="XM_036779726.1"/>
</dbReference>
<evidence type="ECO:0000313" key="1">
    <source>
        <dbReference type="EMBL" id="KAF7424921.1"/>
    </source>
</evidence>
<name>A0A8H6ZS62_PLEOS</name>
<gene>
    <name evidence="1" type="ORF">PC9H_010232</name>
</gene>
<comment type="caution">
    <text evidence="1">The sequence shown here is derived from an EMBL/GenBank/DDBJ whole genome shotgun (WGS) entry which is preliminary data.</text>
</comment>